<dbReference type="Gene3D" id="3.10.580.10">
    <property type="entry name" value="CBS-domain"/>
    <property type="match status" value="1"/>
</dbReference>
<keyword evidence="5" id="KW-1185">Reference proteome</keyword>
<dbReference type="InterPro" id="IPR000644">
    <property type="entry name" value="CBS_dom"/>
</dbReference>
<evidence type="ECO:0000256" key="2">
    <source>
        <dbReference type="PROSITE-ProRule" id="PRU00703"/>
    </source>
</evidence>
<evidence type="ECO:0000313" key="5">
    <source>
        <dbReference type="Proteomes" id="UP000599578"/>
    </source>
</evidence>
<dbReference type="Proteomes" id="UP000599578">
    <property type="component" value="Unassembled WGS sequence"/>
</dbReference>
<protein>
    <submittedName>
        <fullName evidence="4">CBS domain-containing protein</fullName>
    </submittedName>
</protein>
<proteinExistence type="predicted"/>
<dbReference type="EMBL" id="BMLT01000004">
    <property type="protein sequence ID" value="GGO81351.1"/>
    <property type="molecule type" value="Genomic_DNA"/>
</dbReference>
<gene>
    <name evidence="4" type="ORF">GCM10011348_20180</name>
</gene>
<comment type="caution">
    <text evidence="4">The sequence shown here is derived from an EMBL/GenBank/DDBJ whole genome shotgun (WGS) entry which is preliminary data.</text>
</comment>
<dbReference type="RefSeq" id="WP_188860460.1">
    <property type="nucleotide sequence ID" value="NZ_BMLT01000004.1"/>
</dbReference>
<evidence type="ECO:0000313" key="4">
    <source>
        <dbReference type="EMBL" id="GGO81351.1"/>
    </source>
</evidence>
<name>A0A917ZE55_9GAMM</name>
<reference evidence="4 5" key="1">
    <citation type="journal article" date="2014" name="Int. J. Syst. Evol. Microbiol.">
        <title>Complete genome sequence of Corynebacterium casei LMG S-19264T (=DSM 44701T), isolated from a smear-ripened cheese.</title>
        <authorList>
            <consortium name="US DOE Joint Genome Institute (JGI-PGF)"/>
            <person name="Walter F."/>
            <person name="Albersmeier A."/>
            <person name="Kalinowski J."/>
            <person name="Ruckert C."/>
        </authorList>
    </citation>
    <scope>NUCLEOTIDE SEQUENCE [LARGE SCALE GENOMIC DNA]</scope>
    <source>
        <strain evidence="4 5">CGMCC 1.7286</strain>
    </source>
</reference>
<dbReference type="InterPro" id="IPR051257">
    <property type="entry name" value="Diverse_CBS-Domain"/>
</dbReference>
<feature type="domain" description="CBS" evidence="3">
    <location>
        <begin position="10"/>
        <end position="70"/>
    </location>
</feature>
<dbReference type="InterPro" id="IPR044729">
    <property type="entry name" value="CBS_bac"/>
</dbReference>
<evidence type="ECO:0000259" key="3">
    <source>
        <dbReference type="PROSITE" id="PS51371"/>
    </source>
</evidence>
<feature type="domain" description="CBS" evidence="3">
    <location>
        <begin position="77"/>
        <end position="135"/>
    </location>
</feature>
<dbReference type="InterPro" id="IPR046342">
    <property type="entry name" value="CBS_dom_sf"/>
</dbReference>
<keyword evidence="1 2" id="KW-0129">CBS domain</keyword>
<evidence type="ECO:0000256" key="1">
    <source>
        <dbReference type="ARBA" id="ARBA00023122"/>
    </source>
</evidence>
<dbReference type="PROSITE" id="PS51371">
    <property type="entry name" value="CBS"/>
    <property type="match status" value="2"/>
</dbReference>
<organism evidence="4 5">
    <name type="scientific">Marinobacterium nitratireducens</name>
    <dbReference type="NCBI Taxonomy" id="518897"/>
    <lineage>
        <taxon>Bacteria</taxon>
        <taxon>Pseudomonadati</taxon>
        <taxon>Pseudomonadota</taxon>
        <taxon>Gammaproteobacteria</taxon>
        <taxon>Oceanospirillales</taxon>
        <taxon>Oceanospirillaceae</taxon>
        <taxon>Marinobacterium</taxon>
    </lineage>
</organism>
<dbReference type="SMART" id="SM00116">
    <property type="entry name" value="CBS"/>
    <property type="match status" value="2"/>
</dbReference>
<accession>A0A917ZE55</accession>
<dbReference type="PANTHER" id="PTHR43080">
    <property type="entry name" value="CBS DOMAIN-CONTAINING PROTEIN CBSX3, MITOCHONDRIAL"/>
    <property type="match status" value="1"/>
</dbReference>
<dbReference type="PANTHER" id="PTHR43080:SF2">
    <property type="entry name" value="CBS DOMAIN-CONTAINING PROTEIN"/>
    <property type="match status" value="1"/>
</dbReference>
<dbReference type="SUPFAM" id="SSF54631">
    <property type="entry name" value="CBS-domain pair"/>
    <property type="match status" value="1"/>
</dbReference>
<dbReference type="AlphaFoldDB" id="A0A917ZE55"/>
<dbReference type="CDD" id="cd04629">
    <property type="entry name" value="CBS_pair_bac"/>
    <property type="match status" value="1"/>
</dbReference>
<dbReference type="Pfam" id="PF00571">
    <property type="entry name" value="CBS"/>
    <property type="match status" value="2"/>
</dbReference>
<sequence>MEPGAIADYMSTEFAVITPDMPVDVASAKLIQKEMLGGPVVDDAGRLVGWISEQECLHITIQVVYYNQRVATVRDVMRTDVLTVSPNDHPLELAQQMLSKTPKPKNYPVVDRHNKVIGVISRRHMLKMLLRKMAEQSKKPA</sequence>